<evidence type="ECO:0000259" key="7">
    <source>
        <dbReference type="PROSITE" id="PS50262"/>
    </source>
</evidence>
<feature type="transmembrane region" description="Helical" evidence="6">
    <location>
        <begin position="66"/>
        <end position="87"/>
    </location>
</feature>
<keyword evidence="3 6" id="KW-0812">Transmembrane</keyword>
<dbReference type="PANTHER" id="PTHR22750">
    <property type="entry name" value="G-PROTEIN COUPLED RECEPTOR"/>
    <property type="match status" value="1"/>
</dbReference>
<dbReference type="GO" id="GO:0005886">
    <property type="term" value="C:plasma membrane"/>
    <property type="evidence" value="ECO:0007669"/>
    <property type="project" value="UniProtKB-SubCell"/>
</dbReference>
<proteinExistence type="predicted"/>
<evidence type="ECO:0000256" key="6">
    <source>
        <dbReference type="SAM" id="Phobius"/>
    </source>
</evidence>
<dbReference type="SUPFAM" id="SSF81321">
    <property type="entry name" value="Family A G protein-coupled receptor-like"/>
    <property type="match status" value="1"/>
</dbReference>
<dbReference type="InterPro" id="IPR017452">
    <property type="entry name" value="GPCR_Rhodpsn_7TM"/>
</dbReference>
<dbReference type="EMBL" id="MU826366">
    <property type="protein sequence ID" value="KAJ7378439.1"/>
    <property type="molecule type" value="Genomic_DNA"/>
</dbReference>
<feature type="transmembrane region" description="Helical" evidence="6">
    <location>
        <begin position="30"/>
        <end position="54"/>
    </location>
</feature>
<dbReference type="Pfam" id="PF00001">
    <property type="entry name" value="7tm_1"/>
    <property type="match status" value="1"/>
</dbReference>
<feature type="transmembrane region" description="Helical" evidence="6">
    <location>
        <begin position="179"/>
        <end position="198"/>
    </location>
</feature>
<feature type="transmembrane region" description="Helical" evidence="6">
    <location>
        <begin position="267"/>
        <end position="288"/>
    </location>
</feature>
<dbReference type="OrthoDB" id="6147321at2759"/>
<dbReference type="CDD" id="cd00637">
    <property type="entry name" value="7tm_classA_rhodopsin-like"/>
    <property type="match status" value="1"/>
</dbReference>
<gene>
    <name evidence="8" type="ORF">OS493_022973</name>
</gene>
<evidence type="ECO:0000256" key="4">
    <source>
        <dbReference type="ARBA" id="ARBA00022989"/>
    </source>
</evidence>
<reference evidence="8" key="1">
    <citation type="submission" date="2023-01" db="EMBL/GenBank/DDBJ databases">
        <title>Genome assembly of the deep-sea coral Lophelia pertusa.</title>
        <authorList>
            <person name="Herrera S."/>
            <person name="Cordes E."/>
        </authorList>
    </citation>
    <scope>NUCLEOTIDE SEQUENCE</scope>
    <source>
        <strain evidence="8">USNM1676648</strain>
        <tissue evidence="8">Polyp</tissue>
    </source>
</reference>
<evidence type="ECO:0000256" key="1">
    <source>
        <dbReference type="ARBA" id="ARBA00004651"/>
    </source>
</evidence>
<feature type="transmembrane region" description="Helical" evidence="6">
    <location>
        <begin position="112"/>
        <end position="130"/>
    </location>
</feature>
<name>A0A9W9ZCF0_9CNID</name>
<keyword evidence="2" id="KW-1003">Cell membrane</keyword>
<evidence type="ECO:0000256" key="5">
    <source>
        <dbReference type="ARBA" id="ARBA00023136"/>
    </source>
</evidence>
<dbReference type="GO" id="GO:0004930">
    <property type="term" value="F:G protein-coupled receptor activity"/>
    <property type="evidence" value="ECO:0007669"/>
    <property type="project" value="InterPro"/>
</dbReference>
<feature type="transmembrane region" description="Helical" evidence="6">
    <location>
        <begin position="231"/>
        <end position="255"/>
    </location>
</feature>
<dbReference type="Proteomes" id="UP001163046">
    <property type="component" value="Unassembled WGS sequence"/>
</dbReference>
<dbReference type="SMART" id="SM01381">
    <property type="entry name" value="7TM_GPCR_Srsx"/>
    <property type="match status" value="1"/>
</dbReference>
<evidence type="ECO:0000313" key="9">
    <source>
        <dbReference type="Proteomes" id="UP001163046"/>
    </source>
</evidence>
<dbReference type="InterPro" id="IPR000276">
    <property type="entry name" value="GPCR_Rhodpsn"/>
</dbReference>
<keyword evidence="5 6" id="KW-0472">Membrane</keyword>
<protein>
    <recommendedName>
        <fullName evidence="7">G-protein coupled receptors family 1 profile domain-containing protein</fullName>
    </recommendedName>
</protein>
<dbReference type="AlphaFoldDB" id="A0A9W9ZCF0"/>
<accession>A0A9W9ZCF0</accession>
<dbReference type="PRINTS" id="PR00237">
    <property type="entry name" value="GPCRRHODOPSN"/>
</dbReference>
<dbReference type="PROSITE" id="PS50262">
    <property type="entry name" value="G_PROTEIN_RECEP_F1_2"/>
    <property type="match status" value="1"/>
</dbReference>
<comment type="subcellular location">
    <subcellularLocation>
        <location evidence="1">Cell membrane</location>
        <topology evidence="1">Multi-pass membrane protein</topology>
    </subcellularLocation>
</comment>
<evidence type="ECO:0000313" key="8">
    <source>
        <dbReference type="EMBL" id="KAJ7378439.1"/>
    </source>
</evidence>
<keyword evidence="4 6" id="KW-1133">Transmembrane helix</keyword>
<keyword evidence="9" id="KW-1185">Reference proteome</keyword>
<organism evidence="8 9">
    <name type="scientific">Desmophyllum pertusum</name>
    <dbReference type="NCBI Taxonomy" id="174260"/>
    <lineage>
        <taxon>Eukaryota</taxon>
        <taxon>Metazoa</taxon>
        <taxon>Cnidaria</taxon>
        <taxon>Anthozoa</taxon>
        <taxon>Hexacorallia</taxon>
        <taxon>Scleractinia</taxon>
        <taxon>Caryophylliina</taxon>
        <taxon>Caryophylliidae</taxon>
        <taxon>Desmophyllum</taxon>
    </lineage>
</organism>
<comment type="caution">
    <text evidence="8">The sequence shown here is derived from an EMBL/GenBank/DDBJ whole genome shotgun (WGS) entry which is preliminary data.</text>
</comment>
<sequence>MASGGNRSICGLLIQDVIPVNDTAAFINDAVLAAVNAPLCVFAFLSNLVAIVAVIKTPSLHKPSTILLCGLALADCLTGVISQPLFIARRLMIHRARISCDYQLELYVLHRFFLRLFCFWSFANLTVMSFDRQYALSKPLQYRANVGNIDAVKKVAFAGVSVALFVVPTEFVLSSNPLVVPHVIFAVFFILAPIINYARMLISIRQHRNQVIDAVASNQQQAVILRREKKVAFDMFIVSIHNLLTATGPLILFKALESYTFHIYRYLFPWIISMTLMRASVNPIIYIWRDKELRNAMKSRLL</sequence>
<evidence type="ECO:0000256" key="3">
    <source>
        <dbReference type="ARBA" id="ARBA00022692"/>
    </source>
</evidence>
<dbReference type="Gene3D" id="1.20.1070.10">
    <property type="entry name" value="Rhodopsin 7-helix transmembrane proteins"/>
    <property type="match status" value="1"/>
</dbReference>
<evidence type="ECO:0000256" key="2">
    <source>
        <dbReference type="ARBA" id="ARBA00022475"/>
    </source>
</evidence>
<feature type="domain" description="G-protein coupled receptors family 1 profile" evidence="7">
    <location>
        <begin position="46"/>
        <end position="286"/>
    </location>
</feature>